<dbReference type="AlphaFoldDB" id="A0A1E4TYN4"/>
<name>A0A1E4TYN4_PACTA</name>
<gene>
    <name evidence="2" type="ORF">PACTADRAFT_48652</name>
</gene>
<feature type="compositionally biased region" description="Polar residues" evidence="1">
    <location>
        <begin position="153"/>
        <end position="179"/>
    </location>
</feature>
<feature type="compositionally biased region" description="Low complexity" evidence="1">
    <location>
        <begin position="121"/>
        <end position="138"/>
    </location>
</feature>
<keyword evidence="3" id="KW-1185">Reference proteome</keyword>
<reference evidence="3" key="1">
    <citation type="submission" date="2016-05" db="EMBL/GenBank/DDBJ databases">
        <title>Comparative genomics of biotechnologically important yeasts.</title>
        <authorList>
            <consortium name="DOE Joint Genome Institute"/>
            <person name="Riley R."/>
            <person name="Haridas S."/>
            <person name="Wolfe K.H."/>
            <person name="Lopes M.R."/>
            <person name="Hittinger C.T."/>
            <person name="Goker M."/>
            <person name="Salamov A."/>
            <person name="Wisecaver J."/>
            <person name="Long T.M."/>
            <person name="Aerts A.L."/>
            <person name="Barry K."/>
            <person name="Choi C."/>
            <person name="Clum A."/>
            <person name="Coughlan A.Y."/>
            <person name="Deshpande S."/>
            <person name="Douglass A.P."/>
            <person name="Hanson S.J."/>
            <person name="Klenk H.-P."/>
            <person name="Labutti K."/>
            <person name="Lapidus A."/>
            <person name="Lindquist E."/>
            <person name="Lipzen A."/>
            <person name="Meier-Kolthoff J.P."/>
            <person name="Ohm R.A."/>
            <person name="Otillar R.P."/>
            <person name="Pangilinan J."/>
            <person name="Peng Y."/>
            <person name="Rokas A."/>
            <person name="Rosa C.A."/>
            <person name="Scheuner C."/>
            <person name="Sibirny A.A."/>
            <person name="Slot J.C."/>
            <person name="Stielow J.B."/>
            <person name="Sun H."/>
            <person name="Kurtzman C.P."/>
            <person name="Blackwell M."/>
            <person name="Grigoriev I.V."/>
            <person name="Jeffries T.W."/>
        </authorList>
    </citation>
    <scope>NUCLEOTIDE SEQUENCE [LARGE SCALE GENOMIC DNA]</scope>
    <source>
        <strain evidence="3">NRRL Y-2460</strain>
    </source>
</reference>
<proteinExistence type="predicted"/>
<evidence type="ECO:0000313" key="2">
    <source>
        <dbReference type="EMBL" id="ODV96844.1"/>
    </source>
</evidence>
<dbReference type="EMBL" id="KV454012">
    <property type="protein sequence ID" value="ODV96844.1"/>
    <property type="molecule type" value="Genomic_DNA"/>
</dbReference>
<organism evidence="2 3">
    <name type="scientific">Pachysolen tannophilus NRRL Y-2460</name>
    <dbReference type="NCBI Taxonomy" id="669874"/>
    <lineage>
        <taxon>Eukaryota</taxon>
        <taxon>Fungi</taxon>
        <taxon>Dikarya</taxon>
        <taxon>Ascomycota</taxon>
        <taxon>Saccharomycotina</taxon>
        <taxon>Pichiomycetes</taxon>
        <taxon>Pachysolenaceae</taxon>
        <taxon>Pachysolen</taxon>
    </lineage>
</organism>
<sequence>MTAASIKAPQRSKLPAKRLASESIGLDSSSDMIRKDKKMTTGLGKNKETNHIVSEDVSEDGAADADDDEESRSTDESIDLTTYTPPPSTTAIGSRNLNHRSESPTSLLGGNGHLHNEHRNNNINSNVNNNNNNISSSSAHDISSAGNDHHILRSSSSLPGNSTHTRIDNTSSKPSSSDYQPAEVKKNLEDNPEYIALCSAHALLRKQRKMIQSDIINLRDLKIEALENPTKFIADLATNSGIVEKFPKQVHIVRGDLKKVFK</sequence>
<evidence type="ECO:0000256" key="1">
    <source>
        <dbReference type="SAM" id="MobiDB-lite"/>
    </source>
</evidence>
<evidence type="ECO:0000313" key="3">
    <source>
        <dbReference type="Proteomes" id="UP000094236"/>
    </source>
</evidence>
<accession>A0A1E4TYN4</accession>
<feature type="compositionally biased region" description="Basic and acidic residues" evidence="1">
    <location>
        <begin position="45"/>
        <end position="54"/>
    </location>
</feature>
<dbReference type="OrthoDB" id="20473at2759"/>
<feature type="region of interest" description="Disordered" evidence="1">
    <location>
        <begin position="1"/>
        <end position="184"/>
    </location>
</feature>
<feature type="compositionally biased region" description="Acidic residues" evidence="1">
    <location>
        <begin position="56"/>
        <end position="70"/>
    </location>
</feature>
<dbReference type="Proteomes" id="UP000094236">
    <property type="component" value="Unassembled WGS sequence"/>
</dbReference>
<protein>
    <submittedName>
        <fullName evidence="2">Uncharacterized protein</fullName>
    </submittedName>
</protein>